<evidence type="ECO:0000256" key="11">
    <source>
        <dbReference type="PIRSR" id="PIRSR600223-1"/>
    </source>
</evidence>
<keyword evidence="4" id="KW-0645">Protease</keyword>
<dbReference type="InterPro" id="IPR000223">
    <property type="entry name" value="Pept_S26A_signal_pept_1"/>
</dbReference>
<evidence type="ECO:0000256" key="2">
    <source>
        <dbReference type="ARBA" id="ARBA00007066"/>
    </source>
</evidence>
<feature type="signal peptide" evidence="12">
    <location>
        <begin position="1"/>
        <end position="22"/>
    </location>
</feature>
<keyword evidence="8" id="KW-1133">Transmembrane helix</keyword>
<dbReference type="CDD" id="cd06530">
    <property type="entry name" value="S26_SPase_I"/>
    <property type="match status" value="1"/>
</dbReference>
<dbReference type="RefSeq" id="XP_040727296.1">
    <property type="nucleotide sequence ID" value="XM_040867419.1"/>
</dbReference>
<dbReference type="Pfam" id="PF10502">
    <property type="entry name" value="Peptidase_S26"/>
    <property type="match status" value="1"/>
</dbReference>
<evidence type="ECO:0000256" key="8">
    <source>
        <dbReference type="ARBA" id="ARBA00022989"/>
    </source>
</evidence>
<keyword evidence="5" id="KW-0812">Transmembrane</keyword>
<feature type="active site" evidence="11">
    <location>
        <position position="37"/>
    </location>
</feature>
<keyword evidence="6" id="KW-0999">Mitochondrion inner membrane</keyword>
<keyword evidence="15" id="KW-1185">Reference proteome</keyword>
<evidence type="ECO:0000256" key="1">
    <source>
        <dbReference type="ARBA" id="ARBA00004434"/>
    </source>
</evidence>
<evidence type="ECO:0000256" key="10">
    <source>
        <dbReference type="ARBA" id="ARBA00023136"/>
    </source>
</evidence>
<dbReference type="GO" id="GO:0004252">
    <property type="term" value="F:serine-type endopeptidase activity"/>
    <property type="evidence" value="ECO:0007669"/>
    <property type="project" value="InterPro"/>
</dbReference>
<dbReference type="AlphaFoldDB" id="A0A1Y2FS37"/>
<dbReference type="EMBL" id="MCFI01000003">
    <property type="protein sequence ID" value="ORY86114.1"/>
    <property type="molecule type" value="Genomic_DNA"/>
</dbReference>
<comment type="caution">
    <text evidence="14">The sequence shown here is derived from an EMBL/GenBank/DDBJ whole genome shotgun (WGS) entry which is preliminary data.</text>
</comment>
<dbReference type="SUPFAM" id="SSF51306">
    <property type="entry name" value="LexA/Signal peptidase"/>
    <property type="match status" value="1"/>
</dbReference>
<feature type="non-terminal residue" evidence="14">
    <location>
        <position position="1"/>
    </location>
</feature>
<evidence type="ECO:0000313" key="15">
    <source>
        <dbReference type="Proteomes" id="UP000193685"/>
    </source>
</evidence>
<evidence type="ECO:0000256" key="12">
    <source>
        <dbReference type="SAM" id="SignalP"/>
    </source>
</evidence>
<feature type="active site" evidence="11">
    <location>
        <position position="91"/>
    </location>
</feature>
<keyword evidence="12" id="KW-0732">Signal</keyword>
<dbReference type="PANTHER" id="PTHR46041:SF2">
    <property type="entry name" value="MITOCHONDRIAL INNER MEMBRANE PROTEASE SUBUNIT 2"/>
    <property type="match status" value="1"/>
</dbReference>
<dbReference type="InterPro" id="IPR036286">
    <property type="entry name" value="LexA/Signal_pep-like_sf"/>
</dbReference>
<protein>
    <recommendedName>
        <fullName evidence="3">Mitochondrial inner membrane protease subunit 2</fullName>
    </recommendedName>
</protein>
<gene>
    <name evidence="14" type="ORF">BCR37DRAFT_342150</name>
</gene>
<evidence type="ECO:0000256" key="4">
    <source>
        <dbReference type="ARBA" id="ARBA00022670"/>
    </source>
</evidence>
<name>A0A1Y2FS37_PROLT</name>
<evidence type="ECO:0000313" key="14">
    <source>
        <dbReference type="EMBL" id="ORY86114.1"/>
    </source>
</evidence>
<keyword evidence="10" id="KW-0472">Membrane</keyword>
<evidence type="ECO:0000256" key="5">
    <source>
        <dbReference type="ARBA" id="ARBA00022692"/>
    </source>
</evidence>
<comment type="subcellular location">
    <subcellularLocation>
        <location evidence="1">Mitochondrion inner membrane</location>
        <topology evidence="1">Single-pass membrane protein</topology>
    </subcellularLocation>
</comment>
<dbReference type="OrthoDB" id="9996127at2759"/>
<dbReference type="GeneID" id="63784018"/>
<reference evidence="14 15" key="1">
    <citation type="submission" date="2016-07" db="EMBL/GenBank/DDBJ databases">
        <title>Pervasive Adenine N6-methylation of Active Genes in Fungi.</title>
        <authorList>
            <consortium name="DOE Joint Genome Institute"/>
            <person name="Mondo S.J."/>
            <person name="Dannebaum R.O."/>
            <person name="Kuo R.C."/>
            <person name="Labutti K."/>
            <person name="Haridas S."/>
            <person name="Kuo A."/>
            <person name="Salamov A."/>
            <person name="Ahrendt S.R."/>
            <person name="Lipzen A."/>
            <person name="Sullivan W."/>
            <person name="Andreopoulos W.B."/>
            <person name="Clum A."/>
            <person name="Lindquist E."/>
            <person name="Daum C."/>
            <person name="Ramamoorthy G.K."/>
            <person name="Gryganskyi A."/>
            <person name="Culley D."/>
            <person name="Magnuson J.K."/>
            <person name="James T.Y."/>
            <person name="O'Malley M.A."/>
            <person name="Stajich J.E."/>
            <person name="Spatafora J.W."/>
            <person name="Visel A."/>
            <person name="Grigoriev I.V."/>
        </authorList>
    </citation>
    <scope>NUCLEOTIDE SEQUENCE [LARGE SCALE GENOMIC DNA]</scope>
    <source>
        <strain evidence="14 15">12-1054</strain>
    </source>
</reference>
<comment type="similarity">
    <text evidence="2">Belongs to the peptidase S26 family. IMP2 subfamily.</text>
</comment>
<dbReference type="PANTHER" id="PTHR46041">
    <property type="entry name" value="MITOCHONDRIAL INNER MEMBRANE PROTEASE SUBUNIT 2"/>
    <property type="match status" value="1"/>
</dbReference>
<proteinExistence type="inferred from homology"/>
<keyword evidence="9" id="KW-0496">Mitochondrion</keyword>
<evidence type="ECO:0000256" key="7">
    <source>
        <dbReference type="ARBA" id="ARBA00022801"/>
    </source>
</evidence>
<organism evidence="14 15">
    <name type="scientific">Protomyces lactucae-debilis</name>
    <dbReference type="NCBI Taxonomy" id="2754530"/>
    <lineage>
        <taxon>Eukaryota</taxon>
        <taxon>Fungi</taxon>
        <taxon>Dikarya</taxon>
        <taxon>Ascomycota</taxon>
        <taxon>Taphrinomycotina</taxon>
        <taxon>Taphrinomycetes</taxon>
        <taxon>Taphrinales</taxon>
        <taxon>Protomycetaceae</taxon>
        <taxon>Protomyces</taxon>
    </lineage>
</organism>
<feature type="chain" id="PRO_5012305223" description="Mitochondrial inner membrane protease subunit 2" evidence="12">
    <location>
        <begin position="23"/>
        <end position="158"/>
    </location>
</feature>
<dbReference type="GO" id="GO:0042720">
    <property type="term" value="C:mitochondrial inner membrane peptidase complex"/>
    <property type="evidence" value="ECO:0007669"/>
    <property type="project" value="InterPro"/>
</dbReference>
<dbReference type="STRING" id="56484.A0A1Y2FS37"/>
<dbReference type="Gene3D" id="2.10.109.10">
    <property type="entry name" value="Umud Fragment, subunit A"/>
    <property type="match status" value="1"/>
</dbReference>
<evidence type="ECO:0000256" key="6">
    <source>
        <dbReference type="ARBA" id="ARBA00022792"/>
    </source>
</evidence>
<evidence type="ECO:0000256" key="9">
    <source>
        <dbReference type="ARBA" id="ARBA00023128"/>
    </source>
</evidence>
<dbReference type="OMA" id="WIPVIAW"/>
<dbReference type="Proteomes" id="UP000193685">
    <property type="component" value="Unassembled WGS sequence"/>
</dbReference>
<dbReference type="GO" id="GO:0006627">
    <property type="term" value="P:protein processing involved in protein targeting to mitochondrion"/>
    <property type="evidence" value="ECO:0007669"/>
    <property type="project" value="InterPro"/>
</dbReference>
<feature type="domain" description="Peptidase S26" evidence="13">
    <location>
        <begin position="20"/>
        <end position="104"/>
    </location>
</feature>
<accession>A0A1Y2FS37</accession>
<evidence type="ECO:0000259" key="13">
    <source>
        <dbReference type="Pfam" id="PF10502"/>
    </source>
</evidence>
<dbReference type="GO" id="GO:0006465">
    <property type="term" value="P:signal peptide processing"/>
    <property type="evidence" value="ECO:0007669"/>
    <property type="project" value="InterPro"/>
</dbReference>
<dbReference type="InterPro" id="IPR019533">
    <property type="entry name" value="Peptidase_S26"/>
</dbReference>
<dbReference type="PRINTS" id="PR00727">
    <property type="entry name" value="LEADERPTASE"/>
</dbReference>
<sequence>GFSRAVFRQSLIALSWLPPVIFFENHLYSVASVEGISMKPTFNPESNLMRRDLVLEDKTWTWRKGTNGKALFKRGDVVTFKSPLTTKVAVKRVTGIAGDIVKTRPPREGRVVTIPEGHVWVEGDEQFHSRDSNEYGPIAINLIESKLTKIIWPPSRFG</sequence>
<dbReference type="InterPro" id="IPR037730">
    <property type="entry name" value="IMP2"/>
</dbReference>
<keyword evidence="7" id="KW-0378">Hydrolase</keyword>
<evidence type="ECO:0000256" key="3">
    <source>
        <dbReference type="ARBA" id="ARBA00013650"/>
    </source>
</evidence>
<feature type="non-terminal residue" evidence="14">
    <location>
        <position position="158"/>
    </location>
</feature>